<dbReference type="AlphaFoldDB" id="A0AAD6XLX1"/>
<proteinExistence type="predicted"/>
<feature type="region of interest" description="Disordered" evidence="1">
    <location>
        <begin position="1"/>
        <end position="32"/>
    </location>
</feature>
<feature type="compositionally biased region" description="Acidic residues" evidence="1">
    <location>
        <begin position="208"/>
        <end position="240"/>
    </location>
</feature>
<dbReference type="EMBL" id="JARJCN010000061">
    <property type="protein sequence ID" value="KAJ7079230.1"/>
    <property type="molecule type" value="Genomic_DNA"/>
</dbReference>
<evidence type="ECO:0000313" key="4">
    <source>
        <dbReference type="Proteomes" id="UP001222325"/>
    </source>
</evidence>
<sequence length="403" mass="45399">MSNTNLPPTSRPRSRLDMPAPHTRGAPKKFKGSPHDVVKFITHLDKLFVSNNVIDDVEKIECMAEYCSRKVVNILEGMEHYTTPNWTLLVTEMETMFDADKDLQRHTPHELKKLTDVWRKRNIKSMTKWRQYIREFTTVAGWLVNHKLMEETESARYLWHGIHPNLRLIVENRLLAKDPTRDMTVPFSRDDVIGVVNARFKRGRFDADLETDSSDSEEDSSDSNSDESSDFSELSDSDEDLPSRRKSKKKKAKGKKRAAPKRRSAAPVSASAPAAAPTTTTKAAAKAAPTTDSSAEVGELVKQLARMNIDDADYNYLYYRATSLDPHVAKCVRAPVLTVKQPPLPPNNFRNNQYNPPTDQNRAQIAPADRSCYGCGDKGHGLWECAKIAEAMATGEIRRGDRG</sequence>
<dbReference type="EMBL" id="JARJCN010000061">
    <property type="protein sequence ID" value="KAJ7079238.1"/>
    <property type="molecule type" value="Genomic_DNA"/>
</dbReference>
<feature type="compositionally biased region" description="Basic residues" evidence="1">
    <location>
        <begin position="244"/>
        <end position="264"/>
    </location>
</feature>
<keyword evidence="4" id="KW-1185">Reference proteome</keyword>
<gene>
    <name evidence="3" type="ORF">B0H15DRAFT_788110</name>
    <name evidence="2" type="ORF">B0H15DRAFT_788175</name>
</gene>
<organism evidence="3 4">
    <name type="scientific">Mycena belliarum</name>
    <dbReference type="NCBI Taxonomy" id="1033014"/>
    <lineage>
        <taxon>Eukaryota</taxon>
        <taxon>Fungi</taxon>
        <taxon>Dikarya</taxon>
        <taxon>Basidiomycota</taxon>
        <taxon>Agaricomycotina</taxon>
        <taxon>Agaricomycetes</taxon>
        <taxon>Agaricomycetidae</taxon>
        <taxon>Agaricales</taxon>
        <taxon>Marasmiineae</taxon>
        <taxon>Mycenaceae</taxon>
        <taxon>Mycena</taxon>
    </lineage>
</organism>
<comment type="caution">
    <text evidence="3">The sequence shown here is derived from an EMBL/GenBank/DDBJ whole genome shotgun (WGS) entry which is preliminary data.</text>
</comment>
<protein>
    <submittedName>
        <fullName evidence="3">Uncharacterized protein</fullName>
    </submittedName>
</protein>
<feature type="compositionally biased region" description="Low complexity" evidence="1">
    <location>
        <begin position="265"/>
        <end position="295"/>
    </location>
</feature>
<evidence type="ECO:0000313" key="3">
    <source>
        <dbReference type="EMBL" id="KAJ7079238.1"/>
    </source>
</evidence>
<accession>A0AAD6XLX1</accession>
<name>A0AAD6XLX1_9AGAR</name>
<evidence type="ECO:0000256" key="1">
    <source>
        <dbReference type="SAM" id="MobiDB-lite"/>
    </source>
</evidence>
<evidence type="ECO:0000313" key="2">
    <source>
        <dbReference type="EMBL" id="KAJ7079230.1"/>
    </source>
</evidence>
<reference evidence="3" key="1">
    <citation type="submission" date="2023-03" db="EMBL/GenBank/DDBJ databases">
        <title>Massive genome expansion in bonnet fungi (Mycena s.s.) driven by repeated elements and novel gene families across ecological guilds.</title>
        <authorList>
            <consortium name="Lawrence Berkeley National Laboratory"/>
            <person name="Harder C.B."/>
            <person name="Miyauchi S."/>
            <person name="Viragh M."/>
            <person name="Kuo A."/>
            <person name="Thoen E."/>
            <person name="Andreopoulos B."/>
            <person name="Lu D."/>
            <person name="Skrede I."/>
            <person name="Drula E."/>
            <person name="Henrissat B."/>
            <person name="Morin E."/>
            <person name="Kohler A."/>
            <person name="Barry K."/>
            <person name="LaButti K."/>
            <person name="Morin E."/>
            <person name="Salamov A."/>
            <person name="Lipzen A."/>
            <person name="Mereny Z."/>
            <person name="Hegedus B."/>
            <person name="Baldrian P."/>
            <person name="Stursova M."/>
            <person name="Weitz H."/>
            <person name="Taylor A."/>
            <person name="Grigoriev I.V."/>
            <person name="Nagy L.G."/>
            <person name="Martin F."/>
            <person name="Kauserud H."/>
        </authorList>
    </citation>
    <scope>NUCLEOTIDE SEQUENCE</scope>
    <source>
        <strain evidence="3">CBHHK173m</strain>
    </source>
</reference>
<feature type="region of interest" description="Disordered" evidence="1">
    <location>
        <begin position="208"/>
        <end position="296"/>
    </location>
</feature>
<feature type="non-terminal residue" evidence="3">
    <location>
        <position position="403"/>
    </location>
</feature>
<dbReference type="Proteomes" id="UP001222325">
    <property type="component" value="Unassembled WGS sequence"/>
</dbReference>